<organism evidence="1 2">
    <name type="scientific">Eretmocerus hayati</name>
    <dbReference type="NCBI Taxonomy" id="131215"/>
    <lineage>
        <taxon>Eukaryota</taxon>
        <taxon>Metazoa</taxon>
        <taxon>Ecdysozoa</taxon>
        <taxon>Arthropoda</taxon>
        <taxon>Hexapoda</taxon>
        <taxon>Insecta</taxon>
        <taxon>Pterygota</taxon>
        <taxon>Neoptera</taxon>
        <taxon>Endopterygota</taxon>
        <taxon>Hymenoptera</taxon>
        <taxon>Apocrita</taxon>
        <taxon>Proctotrupomorpha</taxon>
        <taxon>Chalcidoidea</taxon>
        <taxon>Aphelinidae</taxon>
        <taxon>Aphelininae</taxon>
        <taxon>Eretmocerus</taxon>
    </lineage>
</organism>
<proteinExistence type="predicted"/>
<sequence>MAKVENNDLIDINDLNDDCLENILEFIPLTDRFSAELVCKRWYCICSLLWKKCRKFDIDDFYRTDENGQGYNTKLLKRVFARCAQYITELNISQCYEKDTIFLAYEPYRKRECTKENEEDWRDLKEISLRCTNLEILTLGSTMIEVDDTYLSLLLSRNENIRTLYLTSYVDLEGQSEFRIPYKNLETLVLSYCSIPIDSLDLRTLNESTKLKNLMFAVSSKSYVDLAFHHFQPKNLEQLHLDEHIFDVPNIIDGLVDPSRLKVLRIENRMISESKAITNTVIRQCQNLEALGLDYRFYDHDLCRINDSLKKLVCLDISFCDASTDLGVSNVNTNLKCLNADSTEITDEGVKNILRRAENLKKLNLSGCYNISEDVINIAIDAMKLRIKRNNPTPLEVGLRDTYIDFDSTLNPCPLLKFTHDDMHIMYSNYISL</sequence>
<reference evidence="1" key="1">
    <citation type="submission" date="2023-04" db="EMBL/GenBank/DDBJ databases">
        <title>A chromosome-level genome assembly of the parasitoid wasp Eretmocerus hayati.</title>
        <authorList>
            <person name="Zhong Y."/>
            <person name="Liu S."/>
            <person name="Liu Y."/>
        </authorList>
    </citation>
    <scope>NUCLEOTIDE SEQUENCE</scope>
    <source>
        <strain evidence="1">ZJU_SS_LIU_2023</strain>
    </source>
</reference>
<keyword evidence="2" id="KW-1185">Reference proteome</keyword>
<protein>
    <submittedName>
        <fullName evidence="1">Uncharacterized protein</fullName>
    </submittedName>
</protein>
<gene>
    <name evidence="1" type="ORF">QAD02_006031</name>
</gene>
<evidence type="ECO:0000313" key="2">
    <source>
        <dbReference type="Proteomes" id="UP001239111"/>
    </source>
</evidence>
<evidence type="ECO:0000313" key="1">
    <source>
        <dbReference type="EMBL" id="KAJ8664369.1"/>
    </source>
</evidence>
<dbReference type="EMBL" id="CM056744">
    <property type="protein sequence ID" value="KAJ8664369.1"/>
    <property type="molecule type" value="Genomic_DNA"/>
</dbReference>
<comment type="caution">
    <text evidence="1">The sequence shown here is derived from an EMBL/GenBank/DDBJ whole genome shotgun (WGS) entry which is preliminary data.</text>
</comment>
<name>A0ACC2N246_9HYME</name>
<accession>A0ACC2N246</accession>
<dbReference type="Proteomes" id="UP001239111">
    <property type="component" value="Chromosome 4"/>
</dbReference>